<dbReference type="AlphaFoldDB" id="A0ABD1F282"/>
<dbReference type="Proteomes" id="UP001566132">
    <property type="component" value="Unassembled WGS sequence"/>
</dbReference>
<reference evidence="1 2" key="1">
    <citation type="submission" date="2024-05" db="EMBL/GenBank/DDBJ databases">
        <title>Genetic variation in Jamaican populations of the coffee berry borer (Hypothenemus hampei).</title>
        <authorList>
            <person name="Errbii M."/>
            <person name="Myrie A."/>
        </authorList>
    </citation>
    <scope>NUCLEOTIDE SEQUENCE [LARGE SCALE GENOMIC DNA]</scope>
    <source>
        <strain evidence="1">JA-Hopewell-2020-01-JO</strain>
        <tissue evidence="1">Whole body</tissue>
    </source>
</reference>
<keyword evidence="2" id="KW-1185">Reference proteome</keyword>
<protein>
    <submittedName>
        <fullName evidence="1">Uncharacterized protein</fullName>
    </submittedName>
</protein>
<comment type="caution">
    <text evidence="1">The sequence shown here is derived from an EMBL/GenBank/DDBJ whole genome shotgun (WGS) entry which is preliminary data.</text>
</comment>
<evidence type="ECO:0000313" key="2">
    <source>
        <dbReference type="Proteomes" id="UP001566132"/>
    </source>
</evidence>
<name>A0ABD1F282_HYPHA</name>
<proteinExistence type="predicted"/>
<organism evidence="1 2">
    <name type="scientific">Hypothenemus hampei</name>
    <name type="common">Coffee berry borer</name>
    <dbReference type="NCBI Taxonomy" id="57062"/>
    <lineage>
        <taxon>Eukaryota</taxon>
        <taxon>Metazoa</taxon>
        <taxon>Ecdysozoa</taxon>
        <taxon>Arthropoda</taxon>
        <taxon>Hexapoda</taxon>
        <taxon>Insecta</taxon>
        <taxon>Pterygota</taxon>
        <taxon>Neoptera</taxon>
        <taxon>Endopterygota</taxon>
        <taxon>Coleoptera</taxon>
        <taxon>Polyphaga</taxon>
        <taxon>Cucujiformia</taxon>
        <taxon>Curculionidae</taxon>
        <taxon>Scolytinae</taxon>
        <taxon>Hypothenemus</taxon>
    </lineage>
</organism>
<dbReference type="EMBL" id="JBDJPC010000003">
    <property type="protein sequence ID" value="KAL1509334.1"/>
    <property type="molecule type" value="Genomic_DNA"/>
</dbReference>
<evidence type="ECO:0000313" key="1">
    <source>
        <dbReference type="EMBL" id="KAL1509334.1"/>
    </source>
</evidence>
<sequence length="108" mass="12599">MTLERHKETLLTKNIVGSSGPEPARCMTSQRRKLTCYRTTKFSSNRHRKLQPFRETINWPPTTPPAIYNSILGSQHLKFSIWVTGKCLLKSSFFPFLRYKIPVIRAPY</sequence>
<accession>A0ABD1F282</accession>
<gene>
    <name evidence="1" type="ORF">ABEB36_004090</name>
</gene>